<dbReference type="AlphaFoldDB" id="A0A8H6HEG7"/>
<evidence type="ECO:0000313" key="2">
    <source>
        <dbReference type="EMBL" id="KAF6744642.1"/>
    </source>
</evidence>
<comment type="caution">
    <text evidence="2">The sequence shown here is derived from an EMBL/GenBank/DDBJ whole genome shotgun (WGS) entry which is preliminary data.</text>
</comment>
<keyword evidence="3" id="KW-1185">Reference proteome</keyword>
<organism evidence="2 3">
    <name type="scientific">Ephemerocybe angulata</name>
    <dbReference type="NCBI Taxonomy" id="980116"/>
    <lineage>
        <taxon>Eukaryota</taxon>
        <taxon>Fungi</taxon>
        <taxon>Dikarya</taxon>
        <taxon>Basidiomycota</taxon>
        <taxon>Agaricomycotina</taxon>
        <taxon>Agaricomycetes</taxon>
        <taxon>Agaricomycetidae</taxon>
        <taxon>Agaricales</taxon>
        <taxon>Agaricineae</taxon>
        <taxon>Psathyrellaceae</taxon>
        <taxon>Ephemerocybe</taxon>
    </lineage>
</organism>
<gene>
    <name evidence="2" type="ORF">DFP72DRAFT_1078231</name>
</gene>
<accession>A0A8H6HEG7</accession>
<dbReference type="EMBL" id="JACGCI010000116">
    <property type="protein sequence ID" value="KAF6744642.1"/>
    <property type="molecule type" value="Genomic_DNA"/>
</dbReference>
<protein>
    <submittedName>
        <fullName evidence="2">Uncharacterized protein</fullName>
    </submittedName>
</protein>
<sequence>MNTHFNHTLAGEALEALAQIRGEEKLAGHQLATVIEDQENGLESLVEVIDVSSPSTKRMAYQTEDNSGSRDEIVWHLQGILVSADLPPYVSKGRSKEKARFLRQGLRLGGFGTPSFHKAIQNVSEVLGIFSRSVTEIQPPTFLDTDATGLCIDVCNRYFSTRRDGRGGDEVKLTSEIDPNGVLAKLAGETYYHGEENTVGYFERVSDKLTGRKHMHPVSPVKFKQGDIVEVQLTFMLVEVKGHEWKMVATLRCVTLLDGRFAQDLIRKNSTLVYAEGKGACHQPSLKRRSVLDRSEDEQDSTASKIGRMQIDEQED</sequence>
<dbReference type="Proteomes" id="UP000521943">
    <property type="component" value="Unassembled WGS sequence"/>
</dbReference>
<feature type="region of interest" description="Disordered" evidence="1">
    <location>
        <begin position="285"/>
        <end position="316"/>
    </location>
</feature>
<evidence type="ECO:0000256" key="1">
    <source>
        <dbReference type="SAM" id="MobiDB-lite"/>
    </source>
</evidence>
<proteinExistence type="predicted"/>
<dbReference type="OrthoDB" id="3269456at2759"/>
<name>A0A8H6HEG7_9AGAR</name>
<evidence type="ECO:0000313" key="3">
    <source>
        <dbReference type="Proteomes" id="UP000521943"/>
    </source>
</evidence>
<reference evidence="2 3" key="1">
    <citation type="submission" date="2020-07" db="EMBL/GenBank/DDBJ databases">
        <title>Comparative genomics of pyrophilous fungi reveals a link between fire events and developmental genes.</title>
        <authorList>
            <consortium name="DOE Joint Genome Institute"/>
            <person name="Steindorff A.S."/>
            <person name="Carver A."/>
            <person name="Calhoun S."/>
            <person name="Stillman K."/>
            <person name="Liu H."/>
            <person name="Lipzen A."/>
            <person name="Pangilinan J."/>
            <person name="Labutti K."/>
            <person name="Bruns T.D."/>
            <person name="Grigoriev I.V."/>
        </authorList>
    </citation>
    <scope>NUCLEOTIDE SEQUENCE [LARGE SCALE GENOMIC DNA]</scope>
    <source>
        <strain evidence="2 3">CBS 144469</strain>
    </source>
</reference>